<evidence type="ECO:0000313" key="1">
    <source>
        <dbReference type="EMBL" id="KAI0041330.1"/>
    </source>
</evidence>
<comment type="caution">
    <text evidence="1">The sequence shown here is derived from an EMBL/GenBank/DDBJ whole genome shotgun (WGS) entry which is preliminary data.</text>
</comment>
<accession>A0ACB8RBI2</accession>
<dbReference type="Proteomes" id="UP000814033">
    <property type="component" value="Unassembled WGS sequence"/>
</dbReference>
<reference evidence="1" key="2">
    <citation type="journal article" date="2022" name="New Phytol.">
        <title>Evolutionary transition to the ectomycorrhizal habit in the genomes of a hyperdiverse lineage of mushroom-forming fungi.</title>
        <authorList>
            <person name="Looney B."/>
            <person name="Miyauchi S."/>
            <person name="Morin E."/>
            <person name="Drula E."/>
            <person name="Courty P.E."/>
            <person name="Kohler A."/>
            <person name="Kuo A."/>
            <person name="LaButti K."/>
            <person name="Pangilinan J."/>
            <person name="Lipzen A."/>
            <person name="Riley R."/>
            <person name="Andreopoulos W."/>
            <person name="He G."/>
            <person name="Johnson J."/>
            <person name="Nolan M."/>
            <person name="Tritt A."/>
            <person name="Barry K.W."/>
            <person name="Grigoriev I.V."/>
            <person name="Nagy L.G."/>
            <person name="Hibbett D."/>
            <person name="Henrissat B."/>
            <person name="Matheny P.B."/>
            <person name="Labbe J."/>
            <person name="Martin F.M."/>
        </authorList>
    </citation>
    <scope>NUCLEOTIDE SEQUENCE</scope>
    <source>
        <strain evidence="1">FP105234-sp</strain>
    </source>
</reference>
<gene>
    <name evidence="1" type="ORF">FA95DRAFT_1565471</name>
</gene>
<dbReference type="EMBL" id="MU276129">
    <property type="protein sequence ID" value="KAI0041330.1"/>
    <property type="molecule type" value="Genomic_DNA"/>
</dbReference>
<keyword evidence="2" id="KW-1185">Reference proteome</keyword>
<name>A0ACB8RBI2_9AGAM</name>
<reference evidence="1" key="1">
    <citation type="submission" date="2021-02" db="EMBL/GenBank/DDBJ databases">
        <authorList>
            <consortium name="DOE Joint Genome Institute"/>
            <person name="Ahrendt S."/>
            <person name="Looney B.P."/>
            <person name="Miyauchi S."/>
            <person name="Morin E."/>
            <person name="Drula E."/>
            <person name="Courty P.E."/>
            <person name="Chicoki N."/>
            <person name="Fauchery L."/>
            <person name="Kohler A."/>
            <person name="Kuo A."/>
            <person name="Labutti K."/>
            <person name="Pangilinan J."/>
            <person name="Lipzen A."/>
            <person name="Riley R."/>
            <person name="Andreopoulos W."/>
            <person name="He G."/>
            <person name="Johnson J."/>
            <person name="Barry K.W."/>
            <person name="Grigoriev I.V."/>
            <person name="Nagy L."/>
            <person name="Hibbett D."/>
            <person name="Henrissat B."/>
            <person name="Matheny P.B."/>
            <person name="Labbe J."/>
            <person name="Martin F."/>
        </authorList>
    </citation>
    <scope>NUCLEOTIDE SEQUENCE</scope>
    <source>
        <strain evidence="1">FP105234-sp</strain>
    </source>
</reference>
<evidence type="ECO:0000313" key="2">
    <source>
        <dbReference type="Proteomes" id="UP000814033"/>
    </source>
</evidence>
<protein>
    <submittedName>
        <fullName evidence="1">Uncharacterized protein</fullName>
    </submittedName>
</protein>
<organism evidence="1 2">
    <name type="scientific">Auriscalpium vulgare</name>
    <dbReference type="NCBI Taxonomy" id="40419"/>
    <lineage>
        <taxon>Eukaryota</taxon>
        <taxon>Fungi</taxon>
        <taxon>Dikarya</taxon>
        <taxon>Basidiomycota</taxon>
        <taxon>Agaricomycotina</taxon>
        <taxon>Agaricomycetes</taxon>
        <taxon>Russulales</taxon>
        <taxon>Auriscalpiaceae</taxon>
        <taxon>Auriscalpium</taxon>
    </lineage>
</organism>
<proteinExistence type="predicted"/>
<sequence length="201" mass="22513">MLRLSEAMLRLSEAMLKQDGLRNDNVLGDDRSYRACLGKRNNVDLSSEEDLSRFEIRATMPGTRALSSAETLSLSPISSSSTECVAEAVTTSTAQMHRQQPQQDTSFIRRSVVGERLRTDVSFTVPRRRVRNAAGSTVPQRVIDIASLREMAYISALPSTDISPILPIDAYESFKPLQLHDLRLLSHLFLYMCTRHSITDP</sequence>